<name>A0A918XTW5_9PROT</name>
<keyword evidence="1" id="KW-0456">Lyase</keyword>
<reference evidence="3" key="1">
    <citation type="journal article" date="2014" name="Int. J. Syst. Evol. Microbiol.">
        <title>Complete genome sequence of Corynebacterium casei LMG S-19264T (=DSM 44701T), isolated from a smear-ripened cheese.</title>
        <authorList>
            <consortium name="US DOE Joint Genome Institute (JGI-PGF)"/>
            <person name="Walter F."/>
            <person name="Albersmeier A."/>
            <person name="Kalinowski J."/>
            <person name="Ruckert C."/>
        </authorList>
    </citation>
    <scope>NUCLEOTIDE SEQUENCE</scope>
    <source>
        <strain evidence="3">KCTC 42651</strain>
    </source>
</reference>
<sequence length="333" mass="35720">MPPVIDAHAHFLPEPIVAALRARGEAPDIRAEPGGGESFGIYRTRMPYGRAYDDLDARLARMEELGVDRQVISLPGLFGVDSRPADQALPLVRAFNDGIAELVRRHPDRFSGIAALPLADPAAALEEYRRARGLGLSGMILPGDAFVSVAGAERVRPLFELAAEIGGLAFVHPGPLPDTVSGAVDAPAPHSDSIVHRRVTVDIQNRMTEVMVTLALTDFLDPYPSVPVQVANLGGTLPFVIERMDHVYALRHPDQPAPSRSLRPLYVDAASLGPRAIALAAEVYGADRVLFGSDWPIFDDARCLDAARQARLTPTEQALIAGGNAERMLAEAG</sequence>
<protein>
    <submittedName>
        <fullName evidence="3">Amidohydrolase</fullName>
    </submittedName>
</protein>
<reference evidence="3" key="2">
    <citation type="submission" date="2020-09" db="EMBL/GenBank/DDBJ databases">
        <authorList>
            <person name="Sun Q."/>
            <person name="Kim S."/>
        </authorList>
    </citation>
    <scope>NUCLEOTIDE SEQUENCE</scope>
    <source>
        <strain evidence="3">KCTC 42651</strain>
    </source>
</reference>
<dbReference type="AlphaFoldDB" id="A0A918XTW5"/>
<feature type="domain" description="Amidohydrolase-related" evidence="2">
    <location>
        <begin position="5"/>
        <end position="329"/>
    </location>
</feature>
<gene>
    <name evidence="3" type="ORF">GCM10017083_32610</name>
</gene>
<evidence type="ECO:0000313" key="3">
    <source>
        <dbReference type="EMBL" id="GHD54720.1"/>
    </source>
</evidence>
<dbReference type="RefSeq" id="WP_189991494.1">
    <property type="nucleotide sequence ID" value="NZ_BMZS01000007.1"/>
</dbReference>
<dbReference type="GO" id="GO:0019748">
    <property type="term" value="P:secondary metabolic process"/>
    <property type="evidence" value="ECO:0007669"/>
    <property type="project" value="TreeGrafter"/>
</dbReference>
<dbReference type="InterPro" id="IPR006680">
    <property type="entry name" value="Amidohydro-rel"/>
</dbReference>
<comment type="caution">
    <text evidence="3">The sequence shown here is derived from an EMBL/GenBank/DDBJ whole genome shotgun (WGS) entry which is preliminary data.</text>
</comment>
<dbReference type="EMBL" id="BMZS01000007">
    <property type="protein sequence ID" value="GHD54720.1"/>
    <property type="molecule type" value="Genomic_DNA"/>
</dbReference>
<dbReference type="GO" id="GO:0005737">
    <property type="term" value="C:cytoplasm"/>
    <property type="evidence" value="ECO:0007669"/>
    <property type="project" value="TreeGrafter"/>
</dbReference>
<organism evidence="3 4">
    <name type="scientific">Thalassobaculum fulvum</name>
    <dbReference type="NCBI Taxonomy" id="1633335"/>
    <lineage>
        <taxon>Bacteria</taxon>
        <taxon>Pseudomonadati</taxon>
        <taxon>Pseudomonadota</taxon>
        <taxon>Alphaproteobacteria</taxon>
        <taxon>Rhodospirillales</taxon>
        <taxon>Thalassobaculaceae</taxon>
        <taxon>Thalassobaculum</taxon>
    </lineage>
</organism>
<accession>A0A918XTW5</accession>
<dbReference type="GO" id="GO:0016787">
    <property type="term" value="F:hydrolase activity"/>
    <property type="evidence" value="ECO:0007669"/>
    <property type="project" value="InterPro"/>
</dbReference>
<evidence type="ECO:0000259" key="2">
    <source>
        <dbReference type="Pfam" id="PF04909"/>
    </source>
</evidence>
<dbReference type="InterPro" id="IPR032465">
    <property type="entry name" value="ACMSD"/>
</dbReference>
<dbReference type="Proteomes" id="UP000630353">
    <property type="component" value="Unassembled WGS sequence"/>
</dbReference>
<dbReference type="Pfam" id="PF04909">
    <property type="entry name" value="Amidohydro_2"/>
    <property type="match status" value="1"/>
</dbReference>
<dbReference type="SUPFAM" id="SSF51556">
    <property type="entry name" value="Metallo-dependent hydrolases"/>
    <property type="match status" value="1"/>
</dbReference>
<evidence type="ECO:0000313" key="4">
    <source>
        <dbReference type="Proteomes" id="UP000630353"/>
    </source>
</evidence>
<dbReference type="GO" id="GO:0016831">
    <property type="term" value="F:carboxy-lyase activity"/>
    <property type="evidence" value="ECO:0007669"/>
    <property type="project" value="InterPro"/>
</dbReference>
<evidence type="ECO:0000256" key="1">
    <source>
        <dbReference type="ARBA" id="ARBA00023239"/>
    </source>
</evidence>
<dbReference type="Gene3D" id="3.20.20.140">
    <property type="entry name" value="Metal-dependent hydrolases"/>
    <property type="match status" value="1"/>
</dbReference>
<dbReference type="PANTHER" id="PTHR21240">
    <property type="entry name" value="2-AMINO-3-CARBOXYLMUCONATE-6-SEMIALDEHYDE DECARBOXYLASE"/>
    <property type="match status" value="1"/>
</dbReference>
<dbReference type="PANTHER" id="PTHR21240:SF28">
    <property type="entry name" value="ISO-OROTATE DECARBOXYLASE (EUROFUNG)"/>
    <property type="match status" value="1"/>
</dbReference>
<keyword evidence="4" id="KW-1185">Reference proteome</keyword>
<proteinExistence type="predicted"/>
<dbReference type="InterPro" id="IPR032466">
    <property type="entry name" value="Metal_Hydrolase"/>
</dbReference>